<sequence length="58" mass="6239">VTPDTLLNELGTRCGRRQGGQYDKTDGVPRWARRQAPMRTGHFATLGALSAGVGDIGR</sequence>
<accession>A0ABC8SS11</accession>
<keyword evidence="4" id="KW-1185">Reference proteome</keyword>
<dbReference type="Proteomes" id="UP001642360">
    <property type="component" value="Unassembled WGS sequence"/>
</dbReference>
<organism evidence="3 4">
    <name type="scientific">Ilex paraguariensis</name>
    <name type="common">yerba mate</name>
    <dbReference type="NCBI Taxonomy" id="185542"/>
    <lineage>
        <taxon>Eukaryota</taxon>
        <taxon>Viridiplantae</taxon>
        <taxon>Streptophyta</taxon>
        <taxon>Embryophyta</taxon>
        <taxon>Tracheophyta</taxon>
        <taxon>Spermatophyta</taxon>
        <taxon>Magnoliopsida</taxon>
        <taxon>eudicotyledons</taxon>
        <taxon>Gunneridae</taxon>
        <taxon>Pentapetalae</taxon>
        <taxon>asterids</taxon>
        <taxon>campanulids</taxon>
        <taxon>Aquifoliales</taxon>
        <taxon>Aquifoliaceae</taxon>
        <taxon>Ilex</taxon>
    </lineage>
</organism>
<evidence type="ECO:0000259" key="2">
    <source>
        <dbReference type="PROSITE" id="PS50197"/>
    </source>
</evidence>
<dbReference type="EMBL" id="CAUOFW020003428">
    <property type="protein sequence ID" value="CAK9159944.1"/>
    <property type="molecule type" value="Genomic_DNA"/>
</dbReference>
<proteinExistence type="predicted"/>
<feature type="region of interest" description="Disordered" evidence="1">
    <location>
        <begin position="1"/>
        <end position="27"/>
    </location>
</feature>
<dbReference type="AlphaFoldDB" id="A0ABC8SS11"/>
<comment type="caution">
    <text evidence="3">The sequence shown here is derived from an EMBL/GenBank/DDBJ whole genome shotgun (WGS) entry which is preliminary data.</text>
</comment>
<feature type="non-terminal residue" evidence="3">
    <location>
        <position position="1"/>
    </location>
</feature>
<feature type="domain" description="BEACH" evidence="2">
    <location>
        <begin position="1"/>
        <end position="58"/>
    </location>
</feature>
<gene>
    <name evidence="3" type="ORF">ILEXP_LOCUS28659</name>
</gene>
<reference evidence="3 4" key="1">
    <citation type="submission" date="2024-02" db="EMBL/GenBank/DDBJ databases">
        <authorList>
            <person name="Vignale AGUSTIN F."/>
            <person name="Sosa J E."/>
            <person name="Modenutti C."/>
        </authorList>
    </citation>
    <scope>NUCLEOTIDE SEQUENCE [LARGE SCALE GENOMIC DNA]</scope>
</reference>
<protein>
    <recommendedName>
        <fullName evidence="2">BEACH domain-containing protein</fullName>
    </recommendedName>
</protein>
<evidence type="ECO:0000313" key="4">
    <source>
        <dbReference type="Proteomes" id="UP001642360"/>
    </source>
</evidence>
<dbReference type="InterPro" id="IPR000409">
    <property type="entry name" value="BEACH_dom"/>
</dbReference>
<dbReference type="PROSITE" id="PS50197">
    <property type="entry name" value="BEACH"/>
    <property type="match status" value="1"/>
</dbReference>
<evidence type="ECO:0000313" key="3">
    <source>
        <dbReference type="EMBL" id="CAK9159944.1"/>
    </source>
</evidence>
<evidence type="ECO:0000256" key="1">
    <source>
        <dbReference type="SAM" id="MobiDB-lite"/>
    </source>
</evidence>
<name>A0ABC8SS11_9AQUA</name>